<dbReference type="OrthoDB" id="2388392at2"/>
<dbReference type="EMBL" id="WUUK01000005">
    <property type="protein sequence ID" value="MXQ52057.1"/>
    <property type="molecule type" value="Genomic_DNA"/>
</dbReference>
<evidence type="ECO:0000256" key="1">
    <source>
        <dbReference type="SAM" id="MobiDB-lite"/>
    </source>
</evidence>
<evidence type="ECO:0000313" key="2">
    <source>
        <dbReference type="EMBL" id="MXQ52057.1"/>
    </source>
</evidence>
<dbReference type="AlphaFoldDB" id="A0A6N8U3Z4"/>
<feature type="compositionally biased region" description="Low complexity" evidence="1">
    <location>
        <begin position="65"/>
        <end position="77"/>
    </location>
</feature>
<feature type="compositionally biased region" description="Acidic residues" evidence="1">
    <location>
        <begin position="20"/>
        <end position="29"/>
    </location>
</feature>
<reference evidence="2 3" key="1">
    <citation type="submission" date="2019-12" db="EMBL/GenBank/DDBJ databases">
        <title>Salinicoccus cyprini sp. nov., isolated from gastro-intestinal tract of mirror carp, Cyprinus carpio var. specularis, collected from Gobind Sagar Reservoir, Himachal Pradesh, India.</title>
        <authorList>
            <person name="Talwar C."/>
            <person name="Singh A.K."/>
            <person name="Lal R."/>
            <person name="Negi R.K."/>
        </authorList>
    </citation>
    <scope>NUCLEOTIDE SEQUENCE [LARGE SCALE GENOMIC DNA]</scope>
    <source>
        <strain evidence="2 3">J-82</strain>
    </source>
</reference>
<evidence type="ECO:0000313" key="3">
    <source>
        <dbReference type="Proteomes" id="UP000436284"/>
    </source>
</evidence>
<dbReference type="RefSeq" id="WP_160657752.1">
    <property type="nucleotide sequence ID" value="NZ_JBHRWU010000001.1"/>
</dbReference>
<dbReference type="PROSITE" id="PS51257">
    <property type="entry name" value="PROKAR_LIPOPROTEIN"/>
    <property type="match status" value="1"/>
</dbReference>
<feature type="compositionally biased region" description="Acidic residues" evidence="1">
    <location>
        <begin position="48"/>
        <end position="64"/>
    </location>
</feature>
<accession>A0A6N8U3Z4</accession>
<organism evidence="2 3">
    <name type="scientific">Salinicoccus hispanicus</name>
    <dbReference type="NCBI Taxonomy" id="157225"/>
    <lineage>
        <taxon>Bacteria</taxon>
        <taxon>Bacillati</taxon>
        <taxon>Bacillota</taxon>
        <taxon>Bacilli</taxon>
        <taxon>Bacillales</taxon>
        <taxon>Staphylococcaceae</taxon>
        <taxon>Salinicoccus</taxon>
    </lineage>
</organism>
<feature type="compositionally biased region" description="Basic and acidic residues" evidence="1">
    <location>
        <begin position="508"/>
        <end position="524"/>
    </location>
</feature>
<comment type="caution">
    <text evidence="2">The sequence shown here is derived from an EMBL/GenBank/DDBJ whole genome shotgun (WGS) entry which is preliminary data.</text>
</comment>
<keyword evidence="3" id="KW-1185">Reference proteome</keyword>
<gene>
    <name evidence="2" type="ORF">GQ671_12355</name>
</gene>
<name>A0A6N8U3Z4_9STAP</name>
<proteinExistence type="predicted"/>
<feature type="region of interest" description="Disordered" evidence="1">
    <location>
        <begin position="20"/>
        <end position="97"/>
    </location>
</feature>
<dbReference type="Proteomes" id="UP000436284">
    <property type="component" value="Unassembled WGS sequence"/>
</dbReference>
<feature type="region of interest" description="Disordered" evidence="1">
    <location>
        <begin position="486"/>
        <end position="545"/>
    </location>
</feature>
<protein>
    <submittedName>
        <fullName evidence="2">Uncharacterized protein</fullName>
    </submittedName>
</protein>
<sequence>MRKYLFALFSVVMLIGCQSGEEDTEDTSTESDAATGESMEQTASSNEETTEETTTEESIEESTEENTSTEASGNTEEASSEETTETETSSDQSSDAEQVNVLATRCIISNLGNCEGIPLDAQKAEYERLLDEGVLGKREVTDTFVENVMGSHMTMHNQDKGPSIAEGQYPPSDITITAKYFEMELEDYYNGESEAALEYLVEETSLYGATVANKESGKFSDYKLYSAKAVESEDGEPIRGQIEKVYSHASSDGIERERVSYKLGGRRGSAEPGEIHLGEIESRELVETNIEYEPDIKEEYGPVSDASPHARECVIKFNIECDLDSVEEVKDAYDQYVANGTLPEATEAESYPAKIDASREEINYQMNRIEPVSAKSYNNHFKHYAYDLMQYYNGESEEVLHYLQPDSEAYESIVANNEGGDYENYENHLVSVDDRVFSETSEPPQEMILERVYSHATSDGERRNRALYQFELDEVSGIQIISYDELSDAPDEGTTEENAETSPEETTEEKASTEPPDHAEEAPTEKPTASASFREQADTKSEPDQVNVHATRCIISNLNDHCENVPLDDQKAAYQHLLDEGVFGKRDITVTFPENVMGSHMYMHNQNPEGPTDADHQPLSSADITARYFAMELEDYYNGENEAALEYLKADSPIYESTVENKQSGNYKDYKLYNVEVTDISPIEGMRAVQIERIYSHASSNGIERARTIYTRNQDGNSGPIERIQLETVESEELLEENMDYSEETAESYGPPNTASAHARECVLKFYNECEVDSIEEVRDAYDQYIENGTLPEATEANSYPSRIDKSRRNLGYTRRIVGGDSNRSYDNYLKNYAYDLMQYYNGESDDVLHYLQPDSEAYESIVANNESGDYRNHENHLVRVDRNNLSIHEMGPQEVLLERAYSHATSDGKRRSNVLYQLELDDASGIQIVSFEELSNVSFEE</sequence>
<feature type="compositionally biased region" description="Acidic residues" evidence="1">
    <location>
        <begin position="486"/>
        <end position="507"/>
    </location>
</feature>